<protein>
    <submittedName>
        <fullName evidence="1">Uncharacterized protein</fullName>
    </submittedName>
</protein>
<organism evidence="1 2">
    <name type="scientific">Rubroshorea leprosula</name>
    <dbReference type="NCBI Taxonomy" id="152421"/>
    <lineage>
        <taxon>Eukaryota</taxon>
        <taxon>Viridiplantae</taxon>
        <taxon>Streptophyta</taxon>
        <taxon>Embryophyta</taxon>
        <taxon>Tracheophyta</taxon>
        <taxon>Spermatophyta</taxon>
        <taxon>Magnoliopsida</taxon>
        <taxon>eudicotyledons</taxon>
        <taxon>Gunneridae</taxon>
        <taxon>Pentapetalae</taxon>
        <taxon>rosids</taxon>
        <taxon>malvids</taxon>
        <taxon>Malvales</taxon>
        <taxon>Dipterocarpaceae</taxon>
        <taxon>Rubroshorea</taxon>
    </lineage>
</organism>
<sequence length="67" mass="7408">MAFRYEKLLSIVSKLEMVSFFIPCCCRGGLKGECMGVKEQTKSLEPGLVPGSAYWAEADETCIDLQV</sequence>
<name>A0AAV5M0B5_9ROSI</name>
<proteinExistence type="predicted"/>
<reference evidence="1 2" key="1">
    <citation type="journal article" date="2021" name="Commun. Biol.">
        <title>The genome of Shorea leprosula (Dipterocarpaceae) highlights the ecological relevance of drought in aseasonal tropical rainforests.</title>
        <authorList>
            <person name="Ng K.K.S."/>
            <person name="Kobayashi M.J."/>
            <person name="Fawcett J.A."/>
            <person name="Hatakeyama M."/>
            <person name="Paape T."/>
            <person name="Ng C.H."/>
            <person name="Ang C.C."/>
            <person name="Tnah L.H."/>
            <person name="Lee C.T."/>
            <person name="Nishiyama T."/>
            <person name="Sese J."/>
            <person name="O'Brien M.J."/>
            <person name="Copetti D."/>
            <person name="Mohd Noor M.I."/>
            <person name="Ong R.C."/>
            <person name="Putra M."/>
            <person name="Sireger I.Z."/>
            <person name="Indrioko S."/>
            <person name="Kosugi Y."/>
            <person name="Izuno A."/>
            <person name="Isagi Y."/>
            <person name="Lee S.L."/>
            <person name="Shimizu K.K."/>
        </authorList>
    </citation>
    <scope>NUCLEOTIDE SEQUENCE [LARGE SCALE GENOMIC DNA]</scope>
    <source>
        <strain evidence="1">214</strain>
    </source>
</reference>
<comment type="caution">
    <text evidence="1">The sequence shown here is derived from an EMBL/GenBank/DDBJ whole genome shotgun (WGS) entry which is preliminary data.</text>
</comment>
<keyword evidence="2" id="KW-1185">Reference proteome</keyword>
<evidence type="ECO:0000313" key="1">
    <source>
        <dbReference type="EMBL" id="GKV42504.1"/>
    </source>
</evidence>
<gene>
    <name evidence="1" type="ORF">SLEP1_g49900</name>
</gene>
<dbReference type="AlphaFoldDB" id="A0AAV5M0B5"/>
<accession>A0AAV5M0B5</accession>
<dbReference type="Proteomes" id="UP001054252">
    <property type="component" value="Unassembled WGS sequence"/>
</dbReference>
<evidence type="ECO:0000313" key="2">
    <source>
        <dbReference type="Proteomes" id="UP001054252"/>
    </source>
</evidence>
<dbReference type="EMBL" id="BPVZ01000159">
    <property type="protein sequence ID" value="GKV42504.1"/>
    <property type="molecule type" value="Genomic_DNA"/>
</dbReference>